<dbReference type="AlphaFoldDB" id="A0A1G2PHL4"/>
<comment type="caution">
    <text evidence="4">The sequence shown here is derived from an EMBL/GenBank/DDBJ whole genome shotgun (WGS) entry which is preliminary data.</text>
</comment>
<evidence type="ECO:0000313" key="5">
    <source>
        <dbReference type="Proteomes" id="UP000178869"/>
    </source>
</evidence>
<dbReference type="InterPro" id="IPR036424">
    <property type="entry name" value="UPP_synth-like_sf"/>
</dbReference>
<dbReference type="HAMAP" id="MF_01139">
    <property type="entry name" value="ISPT"/>
    <property type="match status" value="1"/>
</dbReference>
<keyword evidence="3" id="KW-0460">Magnesium</keyword>
<dbReference type="Gene3D" id="3.40.1180.10">
    <property type="entry name" value="Decaprenyl diphosphate synthase-like"/>
    <property type="match status" value="1"/>
</dbReference>
<dbReference type="EMBL" id="MHSR01000005">
    <property type="protein sequence ID" value="OHA47249.1"/>
    <property type="molecule type" value="Genomic_DNA"/>
</dbReference>
<dbReference type="GO" id="GO:0016094">
    <property type="term" value="P:polyprenol biosynthetic process"/>
    <property type="evidence" value="ECO:0007669"/>
    <property type="project" value="TreeGrafter"/>
</dbReference>
<feature type="binding site" evidence="3">
    <location>
        <position position="183"/>
    </location>
    <ligand>
        <name>substrate</name>
    </ligand>
</feature>
<reference evidence="4 5" key="1">
    <citation type="journal article" date="2016" name="Nat. Commun.">
        <title>Thousands of microbial genomes shed light on interconnected biogeochemical processes in an aquifer system.</title>
        <authorList>
            <person name="Anantharaman K."/>
            <person name="Brown C.T."/>
            <person name="Hug L.A."/>
            <person name="Sharon I."/>
            <person name="Castelle C.J."/>
            <person name="Probst A.J."/>
            <person name="Thomas B.C."/>
            <person name="Singh A."/>
            <person name="Wilkins M.J."/>
            <person name="Karaoz U."/>
            <person name="Brodie E.L."/>
            <person name="Williams K.H."/>
            <person name="Hubbard S.S."/>
            <person name="Banfield J.F."/>
        </authorList>
    </citation>
    <scope>NUCLEOTIDE SEQUENCE [LARGE SCALE GENOMIC DNA]</scope>
</reference>
<keyword evidence="1 3" id="KW-0808">Transferase</keyword>
<dbReference type="Proteomes" id="UP000178869">
    <property type="component" value="Unassembled WGS sequence"/>
</dbReference>
<feature type="binding site" evidence="3">
    <location>
        <position position="18"/>
    </location>
    <ligand>
        <name>substrate</name>
    </ligand>
</feature>
<evidence type="ECO:0000256" key="1">
    <source>
        <dbReference type="ARBA" id="ARBA00022679"/>
    </source>
</evidence>
<feature type="binding site" evidence="3">
    <location>
        <position position="13"/>
    </location>
    <ligand>
        <name>Mg(2+)</name>
        <dbReference type="ChEBI" id="CHEBI:18420"/>
    </ligand>
</feature>
<evidence type="ECO:0000313" key="4">
    <source>
        <dbReference type="EMBL" id="OHA47249.1"/>
    </source>
</evidence>
<name>A0A1G2PHL4_9BACT</name>
<comment type="caution">
    <text evidence="3">Lacks conserved residue(s) required for the propagation of feature annotation.</text>
</comment>
<sequence length="235" mass="27861">MTQVLNHVAVIPDGNRRWAKARGLKPWQGHREGFSRIDELLDVFFEEKIKFFSLWGASIDNLTKRDKREVDFLLSYLEERLNDLAKEKKIHEYKVRIRVLGFWPQYVPKSLQQAIIKAQKATEKYSHYNLTLFLAYDGRQEILRAVNHIAQDIRHRDIFHCDEAHLKQNLLTKDLPPVDLLIRTGGEPHLSGGFMLWDIADAQLYFTDKYFPEFDKDELKKTIEDYKKRERRFGA</sequence>
<dbReference type="InterPro" id="IPR001441">
    <property type="entry name" value="UPP_synth-like"/>
</dbReference>
<dbReference type="CDD" id="cd00475">
    <property type="entry name" value="Cis_IPPS"/>
    <property type="match status" value="1"/>
</dbReference>
<dbReference type="PANTHER" id="PTHR10291:SF43">
    <property type="entry name" value="DEHYDRODOLICHYL DIPHOSPHATE SYNTHASE COMPLEX SUBUNIT DHDDS"/>
    <property type="match status" value="1"/>
</dbReference>
<dbReference type="GO" id="GO:0000287">
    <property type="term" value="F:magnesium ion binding"/>
    <property type="evidence" value="ECO:0007669"/>
    <property type="project" value="UniProtKB-UniRule"/>
</dbReference>
<feature type="binding site" evidence="3">
    <location>
        <position position="30"/>
    </location>
    <ligand>
        <name>substrate</name>
    </ligand>
</feature>
<dbReference type="PANTHER" id="PTHR10291">
    <property type="entry name" value="DEHYDRODOLICHYL DIPHOSPHATE SYNTHASE FAMILY MEMBER"/>
    <property type="match status" value="1"/>
</dbReference>
<organism evidence="4 5">
    <name type="scientific">Candidatus Terrybacteria bacterium RIFCSPHIGHO2_01_FULL_43_35</name>
    <dbReference type="NCBI Taxonomy" id="1802361"/>
    <lineage>
        <taxon>Bacteria</taxon>
        <taxon>Candidatus Terryibacteriota</taxon>
    </lineage>
</organism>
<feature type="active site" evidence="3">
    <location>
        <position position="13"/>
    </location>
</feature>
<feature type="binding site" evidence="3">
    <location>
        <begin position="58"/>
        <end position="60"/>
    </location>
    <ligand>
        <name>substrate</name>
    </ligand>
</feature>
<dbReference type="SUPFAM" id="SSF64005">
    <property type="entry name" value="Undecaprenyl diphosphate synthase"/>
    <property type="match status" value="1"/>
</dbReference>
<dbReference type="EC" id="2.5.1.-" evidence="3"/>
<comment type="function">
    <text evidence="3">Catalyzes the condensation of isopentenyl diphosphate (IPP) with allylic pyrophosphates generating different type of terpenoids.</text>
</comment>
<dbReference type="GO" id="GO:0045547">
    <property type="term" value="F:ditrans,polycis-polyprenyl diphosphate synthase [(2E,6E)-farnesyl diphosphate specific] activity"/>
    <property type="evidence" value="ECO:0007669"/>
    <property type="project" value="TreeGrafter"/>
</dbReference>
<proteinExistence type="inferred from homology"/>
<comment type="cofactor">
    <cofactor evidence="3">
        <name>Mg(2+)</name>
        <dbReference type="ChEBI" id="CHEBI:18420"/>
    </cofactor>
    <text evidence="3">Binds 2 magnesium ions per subunit.</text>
</comment>
<comment type="subunit">
    <text evidence="3">Homodimer.</text>
</comment>
<feature type="binding site" evidence="3">
    <location>
        <position position="65"/>
    </location>
    <ligand>
        <name>substrate</name>
    </ligand>
</feature>
<protein>
    <recommendedName>
        <fullName evidence="3">Isoprenyl transferase</fullName>
        <ecNumber evidence="3">2.5.1.-</ecNumber>
    </recommendedName>
</protein>
<feature type="binding site" evidence="3">
    <location>
        <begin position="14"/>
        <end position="17"/>
    </location>
    <ligand>
        <name>substrate</name>
    </ligand>
</feature>
<dbReference type="NCBIfam" id="TIGR00055">
    <property type="entry name" value="uppS"/>
    <property type="match status" value="1"/>
</dbReference>
<comment type="similarity">
    <text evidence="2">Belongs to the UPP synthase family. Z-FPP synthase subfamily.</text>
</comment>
<evidence type="ECO:0000256" key="3">
    <source>
        <dbReference type="HAMAP-Rule" id="MF_01139"/>
    </source>
</evidence>
<dbReference type="Pfam" id="PF01255">
    <property type="entry name" value="Prenyltransf"/>
    <property type="match status" value="1"/>
</dbReference>
<evidence type="ECO:0000256" key="2">
    <source>
        <dbReference type="ARBA" id="ARBA00038453"/>
    </source>
</evidence>
<keyword evidence="3" id="KW-0479">Metal-binding</keyword>
<feature type="active site" description="Proton acceptor" evidence="3">
    <location>
        <position position="61"/>
    </location>
</feature>
<accession>A0A1G2PHL4</accession>
<gene>
    <name evidence="4" type="ORF">A2828_00055</name>
</gene>